<feature type="non-terminal residue" evidence="4">
    <location>
        <position position="1"/>
    </location>
</feature>
<protein>
    <submittedName>
        <fullName evidence="4">Uncharacterized protein</fullName>
    </submittedName>
</protein>
<comment type="caution">
    <text evidence="4">The sequence shown here is derived from an EMBL/GenBank/DDBJ whole genome shotgun (WGS) entry which is preliminary data.</text>
</comment>
<dbReference type="InterPro" id="IPR036770">
    <property type="entry name" value="Ankyrin_rpt-contain_sf"/>
</dbReference>
<dbReference type="PROSITE" id="PS50088">
    <property type="entry name" value="ANK_REPEAT"/>
    <property type="match status" value="1"/>
</dbReference>
<dbReference type="EMBL" id="BLLF01000055">
    <property type="protein sequence ID" value="GFH06769.1"/>
    <property type="molecule type" value="Genomic_DNA"/>
</dbReference>
<reference evidence="4 5" key="1">
    <citation type="submission" date="2020-02" db="EMBL/GenBank/DDBJ databases">
        <title>Draft genome sequence of Haematococcus lacustris strain NIES-144.</title>
        <authorList>
            <person name="Morimoto D."/>
            <person name="Nakagawa S."/>
            <person name="Yoshida T."/>
            <person name="Sawayama S."/>
        </authorList>
    </citation>
    <scope>NUCLEOTIDE SEQUENCE [LARGE SCALE GENOMIC DNA]</scope>
    <source>
        <strain evidence="4 5">NIES-144</strain>
    </source>
</reference>
<evidence type="ECO:0000313" key="4">
    <source>
        <dbReference type="EMBL" id="GFH06769.1"/>
    </source>
</evidence>
<gene>
    <name evidence="4" type="ORF">HaLaN_01459</name>
</gene>
<dbReference type="AlphaFoldDB" id="A0A699YLA1"/>
<keyword evidence="1" id="KW-0677">Repeat</keyword>
<dbReference type="Proteomes" id="UP000485058">
    <property type="component" value="Unassembled WGS sequence"/>
</dbReference>
<sequence>MLACKQGHTQAVQLLLAHGSNLFLRDKAGATALHYAALHPAGGCVPLLLKQAGLWGPKGPRLPATGNQQLA</sequence>
<evidence type="ECO:0000256" key="3">
    <source>
        <dbReference type="PROSITE-ProRule" id="PRU00023"/>
    </source>
</evidence>
<feature type="repeat" description="ANK" evidence="3">
    <location>
        <begin position="1"/>
        <end position="27"/>
    </location>
</feature>
<evidence type="ECO:0000256" key="2">
    <source>
        <dbReference type="ARBA" id="ARBA00023043"/>
    </source>
</evidence>
<proteinExistence type="predicted"/>
<evidence type="ECO:0000313" key="5">
    <source>
        <dbReference type="Proteomes" id="UP000485058"/>
    </source>
</evidence>
<organism evidence="4 5">
    <name type="scientific">Haematococcus lacustris</name>
    <name type="common">Green alga</name>
    <name type="synonym">Haematococcus pluvialis</name>
    <dbReference type="NCBI Taxonomy" id="44745"/>
    <lineage>
        <taxon>Eukaryota</taxon>
        <taxon>Viridiplantae</taxon>
        <taxon>Chlorophyta</taxon>
        <taxon>core chlorophytes</taxon>
        <taxon>Chlorophyceae</taxon>
        <taxon>CS clade</taxon>
        <taxon>Chlamydomonadales</taxon>
        <taxon>Haematococcaceae</taxon>
        <taxon>Haematococcus</taxon>
    </lineage>
</organism>
<keyword evidence="2 3" id="KW-0040">ANK repeat</keyword>
<keyword evidence="5" id="KW-1185">Reference proteome</keyword>
<dbReference type="PANTHER" id="PTHR24173:SF74">
    <property type="entry name" value="ANKYRIN REPEAT DOMAIN-CONTAINING PROTEIN 16"/>
    <property type="match status" value="1"/>
</dbReference>
<dbReference type="PANTHER" id="PTHR24173">
    <property type="entry name" value="ANKYRIN REPEAT CONTAINING"/>
    <property type="match status" value="1"/>
</dbReference>
<accession>A0A699YLA1</accession>
<evidence type="ECO:0000256" key="1">
    <source>
        <dbReference type="ARBA" id="ARBA00022737"/>
    </source>
</evidence>
<feature type="non-terminal residue" evidence="4">
    <location>
        <position position="71"/>
    </location>
</feature>
<dbReference type="Gene3D" id="1.25.40.20">
    <property type="entry name" value="Ankyrin repeat-containing domain"/>
    <property type="match status" value="1"/>
</dbReference>
<name>A0A699YLA1_HAELA</name>
<dbReference type="SUPFAM" id="SSF48403">
    <property type="entry name" value="Ankyrin repeat"/>
    <property type="match status" value="1"/>
</dbReference>
<dbReference type="Pfam" id="PF12796">
    <property type="entry name" value="Ank_2"/>
    <property type="match status" value="1"/>
</dbReference>
<dbReference type="InterPro" id="IPR002110">
    <property type="entry name" value="Ankyrin_rpt"/>
</dbReference>